<feature type="transmembrane region" description="Helical" evidence="1">
    <location>
        <begin position="68"/>
        <end position="100"/>
    </location>
</feature>
<dbReference type="KEGG" id="vte:BHY08_08095"/>
<proteinExistence type="predicted"/>
<keyword evidence="1" id="KW-0812">Transmembrane</keyword>
<dbReference type="Pfam" id="PF10110">
    <property type="entry name" value="GPDPase_memb"/>
    <property type="match status" value="1"/>
</dbReference>
<keyword evidence="1" id="KW-1133">Transmembrane helix</keyword>
<feature type="transmembrane region" description="Helical" evidence="1">
    <location>
        <begin position="321"/>
        <end position="342"/>
    </location>
</feature>
<dbReference type="Proteomes" id="UP000191200">
    <property type="component" value="Chromosome"/>
</dbReference>
<dbReference type="STRING" id="519472.BHY08_08095"/>
<dbReference type="InterPro" id="IPR030395">
    <property type="entry name" value="GP_PDE_dom"/>
</dbReference>
<dbReference type="PROSITE" id="PS51704">
    <property type="entry name" value="GP_PDE"/>
    <property type="match status" value="1"/>
</dbReference>
<dbReference type="GO" id="GO:0008081">
    <property type="term" value="F:phosphoric diester hydrolase activity"/>
    <property type="evidence" value="ECO:0007669"/>
    <property type="project" value="InterPro"/>
</dbReference>
<keyword evidence="4" id="KW-1185">Reference proteome</keyword>
<feature type="transmembrane region" description="Helical" evidence="1">
    <location>
        <begin position="257"/>
        <end position="286"/>
    </location>
</feature>
<dbReference type="RefSeq" id="WP_071457389.1">
    <property type="nucleotide sequence ID" value="NZ_CABJEN010000001.1"/>
</dbReference>
<dbReference type="PANTHER" id="PTHR46211:SF8">
    <property type="entry name" value="PHOSPHODIESTERASE"/>
    <property type="match status" value="1"/>
</dbReference>
<dbReference type="SUPFAM" id="SSF51695">
    <property type="entry name" value="PLC-like phosphodiesterases"/>
    <property type="match status" value="1"/>
</dbReference>
<dbReference type="GO" id="GO:0006629">
    <property type="term" value="P:lipid metabolic process"/>
    <property type="evidence" value="ECO:0007669"/>
    <property type="project" value="InterPro"/>
</dbReference>
<feature type="domain" description="GP-PDE" evidence="2">
    <location>
        <begin position="350"/>
        <end position="580"/>
    </location>
</feature>
<evidence type="ECO:0000313" key="4">
    <source>
        <dbReference type="Proteomes" id="UP000191200"/>
    </source>
</evidence>
<feature type="transmembrane region" description="Helical" evidence="1">
    <location>
        <begin position="25"/>
        <end position="48"/>
    </location>
</feature>
<dbReference type="PANTHER" id="PTHR46211">
    <property type="entry name" value="GLYCEROPHOSPHORYL DIESTER PHOSPHODIESTERASE"/>
    <property type="match status" value="1"/>
</dbReference>
<feature type="transmembrane region" description="Helical" evidence="1">
    <location>
        <begin position="220"/>
        <end position="245"/>
    </location>
</feature>
<evidence type="ECO:0000259" key="2">
    <source>
        <dbReference type="PROSITE" id="PS51704"/>
    </source>
</evidence>
<evidence type="ECO:0000313" key="3">
    <source>
        <dbReference type="EMBL" id="APB31786.1"/>
    </source>
</evidence>
<dbReference type="Pfam" id="PF03009">
    <property type="entry name" value="GDPD"/>
    <property type="match status" value="1"/>
</dbReference>
<dbReference type="CDD" id="cd08579">
    <property type="entry name" value="GDPD_memb_like"/>
    <property type="match status" value="1"/>
</dbReference>
<reference evidence="3 4" key="1">
    <citation type="submission" date="2016-09" db="EMBL/GenBank/DDBJ databases">
        <title>Vagococcus teuberi sp. nov., isolated from the Malian artisanal sour milk fene.</title>
        <authorList>
            <person name="Wullschleger S."/>
            <person name="Seifert C."/>
            <person name="Baumgartner S."/>
            <person name="Lacroix C."/>
            <person name="Bonfoh B."/>
            <person name="Stevens M.J."/>
            <person name="Meile L."/>
        </authorList>
    </citation>
    <scope>NUCLEOTIDE SEQUENCE [LARGE SCALE GENOMIC DNA]</scope>
    <source>
        <strain evidence="3 4">DSM 21459</strain>
    </source>
</reference>
<feature type="transmembrane region" description="Helical" evidence="1">
    <location>
        <begin position="127"/>
        <end position="147"/>
    </location>
</feature>
<keyword evidence="1" id="KW-0472">Membrane</keyword>
<accession>A0A1J0A797</accession>
<dbReference type="AlphaFoldDB" id="A0A1J0A797"/>
<organism evidence="3 4">
    <name type="scientific">Vagococcus teuberi</name>
    <dbReference type="NCBI Taxonomy" id="519472"/>
    <lineage>
        <taxon>Bacteria</taxon>
        <taxon>Bacillati</taxon>
        <taxon>Bacillota</taxon>
        <taxon>Bacilli</taxon>
        <taxon>Lactobacillales</taxon>
        <taxon>Enterococcaceae</taxon>
        <taxon>Vagococcus</taxon>
    </lineage>
</organism>
<name>A0A1J0A797_9ENTE</name>
<sequence>MYKIKNSIKKSLEFIKDGVRSSKSVILANVIILFIITPLMVTLTRFILRMGDIPYLSYDTVGLIVFHHPIVLCLLIMMLFLLVSTIYFEYTFLLLTMYFIKNKVAISLRQLARETIVQMKKLKVNNFLFFLCYFILLSPLGAIRFHSDLLSKFKIPVFIVDFIFENRVIFVVLFILVYVSLIVVAIRLMFTLPLMILKDYTFKEASKISWQQTKKHFKSIVLQFVFVIGTIAVIALIVNGLVIGIQELADTYYQHQSFYVAIVLLTLLQFNWVVNLVLTTIGIFFITISNMDKLGYLPDIKEIFSSVNQTTYRKISWPQKAMLTLGGVWLVISVLSYNYLFLTQPSIHRPLTISHRGVDNGNHVQNSIEALEMTSKDTRPNFIEMDVQETKDKEFIVMHDFKLNHLIQQKGRPNEFTLKELQEMTAKEHGKEAKLVSFDDYLKRAQELDQKLLIEIKATKQDSPDMIDRFIQKYYSIIKEEGHEIQSLSFDVVKELKEKKPDLYVGYIMPFTLAGTPEGDMDFYSVEYTTLTKNLVQTMHNQDKKVYVWTLNDTDTMNRMIFYGVDGVITDNMTLLNSVLSRDIKATTYADKLLYFLIGMG</sequence>
<gene>
    <name evidence="3" type="ORF">BHY08_08095</name>
</gene>
<dbReference type="InterPro" id="IPR017946">
    <property type="entry name" value="PLC-like_Pdiesterase_TIM-brl"/>
</dbReference>
<dbReference type="Gene3D" id="3.20.20.190">
    <property type="entry name" value="Phosphatidylinositol (PI) phosphodiesterase"/>
    <property type="match status" value="1"/>
</dbReference>
<dbReference type="EMBL" id="CP017267">
    <property type="protein sequence ID" value="APB31786.1"/>
    <property type="molecule type" value="Genomic_DNA"/>
</dbReference>
<dbReference type="OrthoDB" id="384721at2"/>
<evidence type="ECO:0000256" key="1">
    <source>
        <dbReference type="SAM" id="Phobius"/>
    </source>
</evidence>
<protein>
    <recommendedName>
        <fullName evidence="2">GP-PDE domain-containing protein</fullName>
    </recommendedName>
</protein>
<feature type="transmembrane region" description="Helical" evidence="1">
    <location>
        <begin position="167"/>
        <end position="190"/>
    </location>
</feature>
<dbReference type="InterPro" id="IPR018476">
    <property type="entry name" value="GlyceroP-diester-Pdiesterase_M"/>
</dbReference>